<accession>A0A1H3FUZ8</accession>
<dbReference type="InterPro" id="IPR028992">
    <property type="entry name" value="Hedgehog/Intein_dom"/>
</dbReference>
<dbReference type="OrthoDB" id="6305173at2"/>
<dbReference type="EMBL" id="FNNP01000019">
    <property type="protein sequence ID" value="SDX94781.1"/>
    <property type="molecule type" value="Genomic_DNA"/>
</dbReference>
<gene>
    <name evidence="2" type="ORF">SAMN05444358_1191</name>
</gene>
<dbReference type="RefSeq" id="WP_074739560.1">
    <property type="nucleotide sequence ID" value="NZ_FNNP01000019.1"/>
</dbReference>
<dbReference type="Proteomes" id="UP000183400">
    <property type="component" value="Unassembled WGS sequence"/>
</dbReference>
<dbReference type="Pfam" id="PF13403">
    <property type="entry name" value="Hint_2"/>
    <property type="match status" value="1"/>
</dbReference>
<dbReference type="SUPFAM" id="SSF51294">
    <property type="entry name" value="Hedgehog/intein (Hint) domain"/>
    <property type="match status" value="1"/>
</dbReference>
<dbReference type="Gene3D" id="2.170.16.10">
    <property type="entry name" value="Hedgehog/Intein (Hint) domain"/>
    <property type="match status" value="1"/>
</dbReference>
<name>A0A1H3FUZ8_9RHOB</name>
<proteinExistence type="predicted"/>
<evidence type="ECO:0000313" key="2">
    <source>
        <dbReference type="EMBL" id="SDX94781.1"/>
    </source>
</evidence>
<organism evidence="2 3">
    <name type="scientific">Ruegeria halocynthiae</name>
    <dbReference type="NCBI Taxonomy" id="985054"/>
    <lineage>
        <taxon>Bacteria</taxon>
        <taxon>Pseudomonadati</taxon>
        <taxon>Pseudomonadota</taxon>
        <taxon>Alphaproteobacteria</taxon>
        <taxon>Rhodobacterales</taxon>
        <taxon>Roseobacteraceae</taxon>
        <taxon>Ruegeria</taxon>
    </lineage>
</organism>
<dbReference type="InterPro" id="IPR036844">
    <property type="entry name" value="Hint_dom_sf"/>
</dbReference>
<reference evidence="3" key="1">
    <citation type="submission" date="2016-10" db="EMBL/GenBank/DDBJ databases">
        <authorList>
            <person name="Varghese N."/>
            <person name="Submissions S."/>
        </authorList>
    </citation>
    <scope>NUCLEOTIDE SEQUENCE [LARGE SCALE GENOMIC DNA]</scope>
    <source>
        <strain evidence="3">DSM 27839</strain>
    </source>
</reference>
<feature type="domain" description="Hedgehog/Intein (Hint)" evidence="1">
    <location>
        <begin position="146"/>
        <end position="297"/>
    </location>
</feature>
<evidence type="ECO:0000313" key="3">
    <source>
        <dbReference type="Proteomes" id="UP000183400"/>
    </source>
</evidence>
<sequence>MPNIFGAFRTDTTLTTAQAQFGGVGTSFQISAYNTITITDGVDPNTIEGDGVTNETPDDITQTYLGNAIAWDYNYEVTDGTNTYTIGVFDYDSSGNNAFGGGAEQGFFIGFIGDVPPLNTVLTITALGDGAFANPVVNLPISDFVPCFVGGTNVRLRHGQKAVEDLKAGDQVEVFHPTGEGLGFATLVRVFRRRISISELAVNPKLRPVRISAGALGQGLPQRDLMVSRQHRMLVSSKIVERMFGISEVLVPAVNLTTLPGVFVDQDAQSVEYFHLLFGQHEVVYAEGAPSESLYTGPEVLKAISAEARTEILSIFPEIAELEYAPKTAFPIPSGKLQKQLIARHIKNEKSLLSGHTAP</sequence>
<evidence type="ECO:0000259" key="1">
    <source>
        <dbReference type="Pfam" id="PF13403"/>
    </source>
</evidence>
<dbReference type="AlphaFoldDB" id="A0A1H3FUZ8"/>
<protein>
    <submittedName>
        <fullName evidence="2">Hint domain-containing protein</fullName>
    </submittedName>
</protein>
<keyword evidence="3" id="KW-1185">Reference proteome</keyword>
<dbReference type="STRING" id="985054.SAMN05444358_1191"/>